<dbReference type="SMART" id="SM00530">
    <property type="entry name" value="HTH_XRE"/>
    <property type="match status" value="1"/>
</dbReference>
<dbReference type="AlphaFoldDB" id="A0A9Q4GVA5"/>
<dbReference type="GO" id="GO:0003677">
    <property type="term" value="F:DNA binding"/>
    <property type="evidence" value="ECO:0007669"/>
    <property type="project" value="UniProtKB-KW"/>
</dbReference>
<dbReference type="RefSeq" id="WP_267785897.1">
    <property type="nucleotide sequence ID" value="NZ_JAPNMI010000014.1"/>
</dbReference>
<protein>
    <submittedName>
        <fullName evidence="3">Helix-turn-helix transcriptional regulator</fullName>
    </submittedName>
</protein>
<comment type="caution">
    <text evidence="3">The sequence shown here is derived from an EMBL/GenBank/DDBJ whole genome shotgun (WGS) entry which is preliminary data.</text>
</comment>
<dbReference type="EMBL" id="JAPNMI010000014">
    <property type="protein sequence ID" value="MCY0791790.1"/>
    <property type="molecule type" value="Genomic_DNA"/>
</dbReference>
<dbReference type="PANTHER" id="PTHR46558:SF4">
    <property type="entry name" value="DNA-BIDING PHAGE PROTEIN"/>
    <property type="match status" value="1"/>
</dbReference>
<dbReference type="Gene3D" id="1.10.260.40">
    <property type="entry name" value="lambda repressor-like DNA-binding domains"/>
    <property type="match status" value="1"/>
</dbReference>
<sequence length="91" mass="10589">MNNINFVVGRNIRKLRQSNGLTTRQLASILNVSQQQISRYERGDNKIDVNIAFKIVNFFDVCYEDIFPEKQKTSKVMLKQLNIYIDPIAIP</sequence>
<accession>A0A9Q4GVA5</accession>
<reference evidence="3" key="1">
    <citation type="submission" date="2022-08" db="EMBL/GenBank/DDBJ databases">
        <authorList>
            <person name="Dale J.L."/>
        </authorList>
    </citation>
    <scope>NUCLEOTIDE SEQUENCE</scope>
    <source>
        <strain evidence="3">2022EL-00758</strain>
    </source>
</reference>
<evidence type="ECO:0000256" key="1">
    <source>
        <dbReference type="ARBA" id="ARBA00023125"/>
    </source>
</evidence>
<proteinExistence type="predicted"/>
<dbReference type="PROSITE" id="PS50943">
    <property type="entry name" value="HTH_CROC1"/>
    <property type="match status" value="1"/>
</dbReference>
<dbReference type="PANTHER" id="PTHR46558">
    <property type="entry name" value="TRACRIPTIONAL REGULATORY PROTEIN-RELATED-RELATED"/>
    <property type="match status" value="1"/>
</dbReference>
<dbReference type="InterPro" id="IPR001387">
    <property type="entry name" value="Cro/C1-type_HTH"/>
</dbReference>
<dbReference type="SUPFAM" id="SSF47413">
    <property type="entry name" value="lambda repressor-like DNA-binding domains"/>
    <property type="match status" value="1"/>
</dbReference>
<gene>
    <name evidence="3" type="ORF">N0392_19170</name>
</gene>
<name>A0A9Q4GVA5_MORMO</name>
<dbReference type="Proteomes" id="UP001076655">
    <property type="component" value="Unassembled WGS sequence"/>
</dbReference>
<organism evidence="3 4">
    <name type="scientific">Morganella morganii</name>
    <name type="common">Proteus morganii</name>
    <dbReference type="NCBI Taxonomy" id="582"/>
    <lineage>
        <taxon>Bacteria</taxon>
        <taxon>Pseudomonadati</taxon>
        <taxon>Pseudomonadota</taxon>
        <taxon>Gammaproteobacteria</taxon>
        <taxon>Enterobacterales</taxon>
        <taxon>Morganellaceae</taxon>
        <taxon>Morganella</taxon>
    </lineage>
</organism>
<evidence type="ECO:0000259" key="2">
    <source>
        <dbReference type="PROSITE" id="PS50943"/>
    </source>
</evidence>
<dbReference type="Pfam" id="PF01381">
    <property type="entry name" value="HTH_3"/>
    <property type="match status" value="1"/>
</dbReference>
<evidence type="ECO:0000313" key="4">
    <source>
        <dbReference type="Proteomes" id="UP001076655"/>
    </source>
</evidence>
<keyword evidence="1" id="KW-0238">DNA-binding</keyword>
<dbReference type="CDD" id="cd00093">
    <property type="entry name" value="HTH_XRE"/>
    <property type="match status" value="1"/>
</dbReference>
<evidence type="ECO:0000313" key="3">
    <source>
        <dbReference type="EMBL" id="MCY0791790.1"/>
    </source>
</evidence>
<feature type="domain" description="HTH cro/C1-type" evidence="2">
    <location>
        <begin position="12"/>
        <end position="66"/>
    </location>
</feature>
<dbReference type="InterPro" id="IPR010982">
    <property type="entry name" value="Lambda_DNA-bd_dom_sf"/>
</dbReference>